<dbReference type="InterPro" id="IPR013783">
    <property type="entry name" value="Ig-like_fold"/>
</dbReference>
<feature type="compositionally biased region" description="Low complexity" evidence="1">
    <location>
        <begin position="49"/>
        <end position="61"/>
    </location>
</feature>
<organism evidence="3 4">
    <name type="scientific">Flavilitoribacter nigricans (strain ATCC 23147 / DSM 23189 / NBRC 102662 / NCIMB 1420 / SS-2)</name>
    <name type="common">Lewinella nigricans</name>
    <dbReference type="NCBI Taxonomy" id="1122177"/>
    <lineage>
        <taxon>Bacteria</taxon>
        <taxon>Pseudomonadati</taxon>
        <taxon>Bacteroidota</taxon>
        <taxon>Saprospiria</taxon>
        <taxon>Saprospirales</taxon>
        <taxon>Lewinellaceae</taxon>
        <taxon>Flavilitoribacter</taxon>
    </lineage>
</organism>
<dbReference type="AlphaFoldDB" id="A0A2D0MZ92"/>
<keyword evidence="2" id="KW-0732">Signal</keyword>
<dbReference type="PANTHER" id="PTHR37833">
    <property type="entry name" value="LIPOPROTEIN-RELATED"/>
    <property type="match status" value="1"/>
</dbReference>
<evidence type="ECO:0000313" key="3">
    <source>
        <dbReference type="EMBL" id="PHN01537.1"/>
    </source>
</evidence>
<gene>
    <name evidence="3" type="ORF">CRP01_36675</name>
</gene>
<dbReference type="OrthoDB" id="826619at2"/>
<sequence length="177" mass="18492">MLKQFHTALLAVLVLGFLSSCQSANNDVRDAARNNIESTAPSVTPPASPAAAANTPPAPTGPTTTMSFEELTFDFGTVTEGEKVSHTYSFTNTGNEPLVLSDAKGSCGCTVPVWPREPIAPGATSEITVEFNSKGKKGQRNQKVTITANTNPPQTFLSLTGTVNPADGAQPSIQVTQ</sequence>
<feature type="signal peptide" evidence="2">
    <location>
        <begin position="1"/>
        <end position="24"/>
    </location>
</feature>
<dbReference type="Gene3D" id="2.60.40.10">
    <property type="entry name" value="Immunoglobulins"/>
    <property type="match status" value="1"/>
</dbReference>
<dbReference type="Proteomes" id="UP000223913">
    <property type="component" value="Unassembled WGS sequence"/>
</dbReference>
<evidence type="ECO:0000256" key="1">
    <source>
        <dbReference type="SAM" id="MobiDB-lite"/>
    </source>
</evidence>
<keyword evidence="4" id="KW-1185">Reference proteome</keyword>
<protein>
    <recommendedName>
        <fullName evidence="5">DUF1573 domain-containing protein</fullName>
    </recommendedName>
</protein>
<accession>A0A2D0MZ92</accession>
<dbReference type="Pfam" id="PF07610">
    <property type="entry name" value="DUF1573"/>
    <property type="match status" value="1"/>
</dbReference>
<dbReference type="InterPro" id="IPR011467">
    <property type="entry name" value="DUF1573"/>
</dbReference>
<evidence type="ECO:0008006" key="5">
    <source>
        <dbReference type="Google" id="ProtNLM"/>
    </source>
</evidence>
<feature type="region of interest" description="Disordered" evidence="1">
    <location>
        <begin position="38"/>
        <end position="61"/>
    </location>
</feature>
<evidence type="ECO:0000313" key="4">
    <source>
        <dbReference type="Proteomes" id="UP000223913"/>
    </source>
</evidence>
<dbReference type="PROSITE" id="PS51257">
    <property type="entry name" value="PROKAR_LIPOPROTEIN"/>
    <property type="match status" value="1"/>
</dbReference>
<dbReference type="PANTHER" id="PTHR37833:SF1">
    <property type="entry name" value="SIGNAL PEPTIDE PROTEIN"/>
    <property type="match status" value="1"/>
</dbReference>
<reference evidence="3 4" key="1">
    <citation type="submission" date="2017-10" db="EMBL/GenBank/DDBJ databases">
        <title>The draft genome sequence of Lewinella nigricans NBRC 102662.</title>
        <authorList>
            <person name="Wang K."/>
        </authorList>
    </citation>
    <scope>NUCLEOTIDE SEQUENCE [LARGE SCALE GENOMIC DNA]</scope>
    <source>
        <strain evidence="3 4">NBRC 102662</strain>
    </source>
</reference>
<comment type="caution">
    <text evidence="3">The sequence shown here is derived from an EMBL/GenBank/DDBJ whole genome shotgun (WGS) entry which is preliminary data.</text>
</comment>
<name>A0A2D0MZ92_FLAN2</name>
<evidence type="ECO:0000256" key="2">
    <source>
        <dbReference type="SAM" id="SignalP"/>
    </source>
</evidence>
<dbReference type="RefSeq" id="WP_099155071.1">
    <property type="nucleotide sequence ID" value="NZ_PDUD01000053.1"/>
</dbReference>
<dbReference type="EMBL" id="PDUD01000053">
    <property type="protein sequence ID" value="PHN01537.1"/>
    <property type="molecule type" value="Genomic_DNA"/>
</dbReference>
<feature type="chain" id="PRO_5012271409" description="DUF1573 domain-containing protein" evidence="2">
    <location>
        <begin position="25"/>
        <end position="177"/>
    </location>
</feature>
<proteinExistence type="predicted"/>